<feature type="non-terminal residue" evidence="5">
    <location>
        <position position="88"/>
    </location>
</feature>
<dbReference type="GO" id="GO:0005506">
    <property type="term" value="F:iron ion binding"/>
    <property type="evidence" value="ECO:0007669"/>
    <property type="project" value="InterPro"/>
</dbReference>
<dbReference type="GO" id="GO:0020037">
    <property type="term" value="F:heme binding"/>
    <property type="evidence" value="ECO:0007669"/>
    <property type="project" value="InterPro"/>
</dbReference>
<sequence length="88" mass="10104">VIEKIRSELHVITNGNRSISLSDKDHTPYLNWTVLETQRLASILNLNLWRRTNEGRKVGGYFVPKGTAIAAELSLIMSEEKYFKDPMK</sequence>
<keyword evidence="2" id="KW-0479">Metal-binding</keyword>
<name>A0A2G9T431_TELCI</name>
<dbReference type="Pfam" id="PF00067">
    <property type="entry name" value="p450"/>
    <property type="match status" value="1"/>
</dbReference>
<dbReference type="OrthoDB" id="2789670at2759"/>
<dbReference type="PANTHER" id="PTHR24300">
    <property type="entry name" value="CYTOCHROME P450 508A4-RELATED"/>
    <property type="match status" value="1"/>
</dbReference>
<keyword evidence="4" id="KW-0560">Oxidoreductase</keyword>
<dbReference type="AlphaFoldDB" id="A0A2G9T431"/>
<dbReference type="InterPro" id="IPR036396">
    <property type="entry name" value="Cyt_P450_sf"/>
</dbReference>
<dbReference type="GO" id="GO:0006082">
    <property type="term" value="P:organic acid metabolic process"/>
    <property type="evidence" value="ECO:0007669"/>
    <property type="project" value="TreeGrafter"/>
</dbReference>
<evidence type="ECO:0000313" key="6">
    <source>
        <dbReference type="Proteomes" id="UP000230423"/>
    </source>
</evidence>
<dbReference type="PANTHER" id="PTHR24300:SF375">
    <property type="entry name" value="CYTOCHROME P450 FAMILY"/>
    <property type="match status" value="1"/>
</dbReference>
<accession>A0A2G9T431</accession>
<protein>
    <submittedName>
        <fullName evidence="5">Uncharacterized protein</fullName>
    </submittedName>
</protein>
<reference evidence="5 6" key="1">
    <citation type="submission" date="2015-09" db="EMBL/GenBank/DDBJ databases">
        <title>Draft genome of the parasitic nematode Teladorsagia circumcincta isolate WARC Sus (inbred).</title>
        <authorList>
            <person name="Mitreva M."/>
        </authorList>
    </citation>
    <scope>NUCLEOTIDE SEQUENCE [LARGE SCALE GENOMIC DNA]</scope>
    <source>
        <strain evidence="5 6">S</strain>
    </source>
</reference>
<dbReference type="InterPro" id="IPR050182">
    <property type="entry name" value="Cytochrome_P450_fam2"/>
</dbReference>
<evidence type="ECO:0000256" key="4">
    <source>
        <dbReference type="ARBA" id="ARBA00023033"/>
    </source>
</evidence>
<dbReference type="GO" id="GO:0005737">
    <property type="term" value="C:cytoplasm"/>
    <property type="evidence" value="ECO:0007669"/>
    <property type="project" value="TreeGrafter"/>
</dbReference>
<dbReference type="InterPro" id="IPR001128">
    <property type="entry name" value="Cyt_P450"/>
</dbReference>
<dbReference type="GO" id="GO:0006805">
    <property type="term" value="P:xenobiotic metabolic process"/>
    <property type="evidence" value="ECO:0007669"/>
    <property type="project" value="TreeGrafter"/>
</dbReference>
<feature type="non-terminal residue" evidence="5">
    <location>
        <position position="1"/>
    </location>
</feature>
<comment type="similarity">
    <text evidence="1">Belongs to the cytochrome P450 family.</text>
</comment>
<dbReference type="Proteomes" id="UP000230423">
    <property type="component" value="Unassembled WGS sequence"/>
</dbReference>
<keyword evidence="4" id="KW-0503">Monooxygenase</keyword>
<dbReference type="Gene3D" id="1.10.630.10">
    <property type="entry name" value="Cytochrome P450"/>
    <property type="match status" value="1"/>
</dbReference>
<organism evidence="5 6">
    <name type="scientific">Teladorsagia circumcincta</name>
    <name type="common">Brown stomach worm</name>
    <name type="synonym">Ostertagia circumcincta</name>
    <dbReference type="NCBI Taxonomy" id="45464"/>
    <lineage>
        <taxon>Eukaryota</taxon>
        <taxon>Metazoa</taxon>
        <taxon>Ecdysozoa</taxon>
        <taxon>Nematoda</taxon>
        <taxon>Chromadorea</taxon>
        <taxon>Rhabditida</taxon>
        <taxon>Rhabditina</taxon>
        <taxon>Rhabditomorpha</taxon>
        <taxon>Strongyloidea</taxon>
        <taxon>Trichostrongylidae</taxon>
        <taxon>Teladorsagia</taxon>
    </lineage>
</organism>
<evidence type="ECO:0000313" key="5">
    <source>
        <dbReference type="EMBL" id="PIO52688.1"/>
    </source>
</evidence>
<keyword evidence="3" id="KW-0408">Iron</keyword>
<evidence type="ECO:0000256" key="1">
    <source>
        <dbReference type="ARBA" id="ARBA00010617"/>
    </source>
</evidence>
<dbReference type="SUPFAM" id="SSF48264">
    <property type="entry name" value="Cytochrome P450"/>
    <property type="match status" value="1"/>
</dbReference>
<dbReference type="EMBL" id="KZ427580">
    <property type="protein sequence ID" value="PIO52688.1"/>
    <property type="molecule type" value="Genomic_DNA"/>
</dbReference>
<evidence type="ECO:0000256" key="3">
    <source>
        <dbReference type="ARBA" id="ARBA00023004"/>
    </source>
</evidence>
<evidence type="ECO:0000256" key="2">
    <source>
        <dbReference type="ARBA" id="ARBA00022723"/>
    </source>
</evidence>
<gene>
    <name evidence="5" type="ORF">TELCIR_26004</name>
</gene>
<keyword evidence="6" id="KW-1185">Reference proteome</keyword>
<proteinExistence type="inferred from homology"/>
<dbReference type="GO" id="GO:0016712">
    <property type="term" value="F:oxidoreductase activity, acting on paired donors, with incorporation or reduction of molecular oxygen, reduced flavin or flavoprotein as one donor, and incorporation of one atom of oxygen"/>
    <property type="evidence" value="ECO:0007669"/>
    <property type="project" value="TreeGrafter"/>
</dbReference>